<dbReference type="EMBL" id="WQMS01000016">
    <property type="protein sequence ID" value="MVO78876.1"/>
    <property type="molecule type" value="Genomic_DNA"/>
</dbReference>
<feature type="transmembrane region" description="Helical" evidence="1">
    <location>
        <begin position="12"/>
        <end position="32"/>
    </location>
</feature>
<name>A0A6I4J3H2_9SPHN</name>
<dbReference type="RefSeq" id="WP_157028233.1">
    <property type="nucleotide sequence ID" value="NZ_WQMS01000016.1"/>
</dbReference>
<protein>
    <submittedName>
        <fullName evidence="2">OmpA family protein</fullName>
    </submittedName>
</protein>
<gene>
    <name evidence="2" type="ORF">GON01_13150</name>
</gene>
<dbReference type="Gene3D" id="3.30.1330.60">
    <property type="entry name" value="OmpA-like domain"/>
    <property type="match status" value="1"/>
</dbReference>
<dbReference type="InterPro" id="IPR036737">
    <property type="entry name" value="OmpA-like_sf"/>
</dbReference>
<dbReference type="AlphaFoldDB" id="A0A6I4J3H2"/>
<proteinExistence type="predicted"/>
<keyword evidence="1" id="KW-1133">Transmembrane helix</keyword>
<reference evidence="2 3" key="1">
    <citation type="submission" date="2019-12" db="EMBL/GenBank/DDBJ databases">
        <authorList>
            <person name="Huq M.A."/>
        </authorList>
    </citation>
    <scope>NUCLEOTIDE SEQUENCE [LARGE SCALE GENOMIC DNA]</scope>
    <source>
        <strain evidence="2 3">MAH-20</strain>
    </source>
</reference>
<dbReference type="Proteomes" id="UP000441389">
    <property type="component" value="Unassembled WGS sequence"/>
</dbReference>
<evidence type="ECO:0000313" key="3">
    <source>
        <dbReference type="Proteomes" id="UP000441389"/>
    </source>
</evidence>
<keyword evidence="1" id="KW-0472">Membrane</keyword>
<evidence type="ECO:0000256" key="1">
    <source>
        <dbReference type="SAM" id="Phobius"/>
    </source>
</evidence>
<accession>A0A6I4J3H2</accession>
<keyword evidence="3" id="KW-1185">Reference proteome</keyword>
<keyword evidence="1" id="KW-0812">Transmembrane</keyword>
<evidence type="ECO:0000313" key="2">
    <source>
        <dbReference type="EMBL" id="MVO78876.1"/>
    </source>
</evidence>
<dbReference type="SUPFAM" id="SSF103088">
    <property type="entry name" value="OmpA-like"/>
    <property type="match status" value="1"/>
</dbReference>
<organism evidence="2 3">
    <name type="scientific">Sphingomonas horti</name>
    <dbReference type="NCBI Taxonomy" id="2682842"/>
    <lineage>
        <taxon>Bacteria</taxon>
        <taxon>Pseudomonadati</taxon>
        <taxon>Pseudomonadota</taxon>
        <taxon>Alphaproteobacteria</taxon>
        <taxon>Sphingomonadales</taxon>
        <taxon>Sphingomonadaceae</taxon>
        <taxon>Sphingomonas</taxon>
    </lineage>
</organism>
<sequence>MLRVLAPSRPLWLITLADLSLLLVGFFVFLQATSHKPRPEREAIQAGIREAFGGVGASPLAVEANAVTGFAPGRAKLPQDASALAGWAGDALADPRTRLIVTGYADGSSEDRSDGSAMALAGRRAEAVAAALGRTVPRERVRLSAAVAPGARRVTLVISYDP</sequence>
<comment type="caution">
    <text evidence="2">The sequence shown here is derived from an EMBL/GenBank/DDBJ whole genome shotgun (WGS) entry which is preliminary data.</text>
</comment>